<dbReference type="AlphaFoldDB" id="A0A1I5N7B6"/>
<sequence>MQNKTEKARLYNPSAIPTILKTARERAKKPERRTKRWLAEQLGMTERRLTGIEDGTSQVHLEECIEWCEAVEDFLALKHILHIYGISEPPTDPRLLDNVPSQLDNFKAEVEESFIAAKDIEKLSQHWRPWKGFEDRDRQQMQASAKQIRDVRHAADCLIVAMENQWGLNQQYVEATWINGGIANNILMHSIGAFENLRKERTDRERMAQLGEMKS</sequence>
<dbReference type="EMBL" id="FOXD01000003">
    <property type="protein sequence ID" value="SFP17492.1"/>
    <property type="molecule type" value="Genomic_DNA"/>
</dbReference>
<accession>A0A1I5N7B6</accession>
<gene>
    <name evidence="1" type="ORF">SAMN05518683_10318</name>
</gene>
<dbReference type="Proteomes" id="UP000198892">
    <property type="component" value="Unassembled WGS sequence"/>
</dbReference>
<dbReference type="OrthoDB" id="2830398at2"/>
<proteinExistence type="predicted"/>
<dbReference type="STRING" id="1884432.SAMN05518683_10318"/>
<name>A0A1I5N7B6_9BACI</name>
<protein>
    <submittedName>
        <fullName evidence="1">Uncharacterized protein</fullName>
    </submittedName>
</protein>
<organism evidence="1 2">
    <name type="scientific">Salibacterium halotolerans</name>
    <dbReference type="NCBI Taxonomy" id="1884432"/>
    <lineage>
        <taxon>Bacteria</taxon>
        <taxon>Bacillati</taxon>
        <taxon>Bacillota</taxon>
        <taxon>Bacilli</taxon>
        <taxon>Bacillales</taxon>
        <taxon>Bacillaceae</taxon>
    </lineage>
</organism>
<evidence type="ECO:0000313" key="2">
    <source>
        <dbReference type="Proteomes" id="UP000198892"/>
    </source>
</evidence>
<reference evidence="2" key="1">
    <citation type="submission" date="2016-10" db="EMBL/GenBank/DDBJ databases">
        <authorList>
            <person name="Varghese N."/>
            <person name="Submissions S."/>
        </authorList>
    </citation>
    <scope>NUCLEOTIDE SEQUENCE [LARGE SCALE GENOMIC DNA]</scope>
    <source>
        <strain evidence="2">S7</strain>
    </source>
</reference>
<dbReference type="RefSeq" id="WP_093335191.1">
    <property type="nucleotide sequence ID" value="NZ_FOXD01000003.1"/>
</dbReference>
<evidence type="ECO:0000313" key="1">
    <source>
        <dbReference type="EMBL" id="SFP17492.1"/>
    </source>
</evidence>
<keyword evidence="2" id="KW-1185">Reference proteome</keyword>